<dbReference type="GO" id="GO:0051213">
    <property type="term" value="F:dioxygenase activity"/>
    <property type="evidence" value="ECO:0007669"/>
    <property type="project" value="UniProtKB-KW"/>
</dbReference>
<dbReference type="InterPro" id="IPR027443">
    <property type="entry name" value="IPNS-like_sf"/>
</dbReference>
<protein>
    <recommendedName>
        <fullName evidence="5">Aspartyl/asparaginy/proline hydroxylase domain-containing protein</fullName>
    </recommendedName>
</protein>
<organism evidence="6 7">
    <name type="scientific">Pelagomonas calceolata</name>
    <dbReference type="NCBI Taxonomy" id="35677"/>
    <lineage>
        <taxon>Eukaryota</taxon>
        <taxon>Sar</taxon>
        <taxon>Stramenopiles</taxon>
        <taxon>Ochrophyta</taxon>
        <taxon>Pelagophyceae</taxon>
        <taxon>Pelagomonadales</taxon>
        <taxon>Pelagomonadaceae</taxon>
        <taxon>Pelagomonas</taxon>
    </lineage>
</organism>
<feature type="domain" description="Aspartyl/asparaginy/proline hydroxylase" evidence="5">
    <location>
        <begin position="193"/>
        <end position="340"/>
    </location>
</feature>
<evidence type="ECO:0000256" key="2">
    <source>
        <dbReference type="ARBA" id="ARBA00022964"/>
    </source>
</evidence>
<dbReference type="Gene3D" id="2.60.120.330">
    <property type="entry name" value="B-lactam Antibiotic, Isopenicillin N Synthase, Chain"/>
    <property type="match status" value="1"/>
</dbReference>
<proteinExistence type="inferred from homology"/>
<sequence>FSLLHQSGDTTHKGRLQSNRHCIFGAATAGLDCASTAQVWDHLACQLERHCNSAAFARRAAAYNFGTALASKSHCNRSQSYASMRYIILLAAAGAALAPSHVTNRRALTADALETKRLQCFSAFDESETRLAMRLIAAAESEEASLADSASEAFASSLARLRRCAFPDAVDAPWRDEELAAWNWTAPLVSACDDIARELQTVLAGDADGWDGAEYQAIAADWSFLSLWQGGGFTAASDAMPKTKRALEAAMALGLRIHPLQAFAAGIAKMPAGSRISPHCDGGLLSFTAHLGLVVPDKCALTVGGEARRWDQGEFFAFDPSWVHAAANDGDTDRYVLLLQPLRDDVRDDDVGAVAHYLHPNVHPPGGREYPFWLTRGGRAHATWLGFNDSQVELAAGRYVSRRDAVLVYPAPDELGCFSPRGSHEWLAAPFADASTTGVAVAETVRPCFVGVDDAGGVDWIAVADDEADADAVLRDPGLLRWVPQEAVDQVPVAAPTKPSRRRRSGKRRKKRAFS</sequence>
<evidence type="ECO:0000313" key="6">
    <source>
        <dbReference type="EMBL" id="CAH0377322.1"/>
    </source>
</evidence>
<keyword evidence="3" id="KW-0560">Oxidoreductase</keyword>
<dbReference type="InterPro" id="IPR007803">
    <property type="entry name" value="Asp/Arg/Pro-Hydrxlase"/>
</dbReference>
<name>A0A8J2SXU2_9STRA</name>
<evidence type="ECO:0000259" key="5">
    <source>
        <dbReference type="Pfam" id="PF05118"/>
    </source>
</evidence>
<feature type="non-terminal residue" evidence="6">
    <location>
        <position position="1"/>
    </location>
</feature>
<dbReference type="AlphaFoldDB" id="A0A8J2SXU2"/>
<reference evidence="6" key="1">
    <citation type="submission" date="2021-11" db="EMBL/GenBank/DDBJ databases">
        <authorList>
            <consortium name="Genoscope - CEA"/>
            <person name="William W."/>
        </authorList>
    </citation>
    <scope>NUCLEOTIDE SEQUENCE</scope>
</reference>
<dbReference type="PANTHER" id="PTHR46332:SF5">
    <property type="entry name" value="ASPARTATE BETA-HYDROXYLASE DOMAIN CONTAINING 2"/>
    <property type="match status" value="1"/>
</dbReference>
<evidence type="ECO:0000256" key="3">
    <source>
        <dbReference type="ARBA" id="ARBA00023002"/>
    </source>
</evidence>
<dbReference type="InterPro" id="IPR051821">
    <property type="entry name" value="Asp/Asn_beta-hydroxylase"/>
</dbReference>
<evidence type="ECO:0000256" key="4">
    <source>
        <dbReference type="SAM" id="MobiDB-lite"/>
    </source>
</evidence>
<dbReference type="EMBL" id="CAKKNE010000005">
    <property type="protein sequence ID" value="CAH0377322.1"/>
    <property type="molecule type" value="Genomic_DNA"/>
</dbReference>
<evidence type="ECO:0000256" key="1">
    <source>
        <dbReference type="ARBA" id="ARBA00007730"/>
    </source>
</evidence>
<comment type="similarity">
    <text evidence="1">Belongs to the aspartyl/asparaginyl beta-hydroxylase family.</text>
</comment>
<keyword evidence="2" id="KW-0223">Dioxygenase</keyword>
<accession>A0A8J2SXU2</accession>
<keyword evidence="7" id="KW-1185">Reference proteome</keyword>
<evidence type="ECO:0000313" key="7">
    <source>
        <dbReference type="Proteomes" id="UP000789595"/>
    </source>
</evidence>
<feature type="region of interest" description="Disordered" evidence="4">
    <location>
        <begin position="491"/>
        <end position="515"/>
    </location>
</feature>
<dbReference type="OrthoDB" id="438431at2759"/>
<dbReference type="SUPFAM" id="SSF51197">
    <property type="entry name" value="Clavaminate synthase-like"/>
    <property type="match status" value="1"/>
</dbReference>
<dbReference type="PANTHER" id="PTHR46332">
    <property type="entry name" value="ASPARTATE BETA-HYDROXYLASE DOMAIN-CONTAINING PROTEIN 2"/>
    <property type="match status" value="1"/>
</dbReference>
<feature type="compositionally biased region" description="Basic residues" evidence="4">
    <location>
        <begin position="499"/>
        <end position="515"/>
    </location>
</feature>
<gene>
    <name evidence="6" type="ORF">PECAL_5P18840</name>
</gene>
<dbReference type="Proteomes" id="UP000789595">
    <property type="component" value="Unassembled WGS sequence"/>
</dbReference>
<comment type="caution">
    <text evidence="6">The sequence shown here is derived from an EMBL/GenBank/DDBJ whole genome shotgun (WGS) entry which is preliminary data.</text>
</comment>
<dbReference type="Pfam" id="PF05118">
    <property type="entry name" value="Asp_Arg_Hydrox"/>
    <property type="match status" value="1"/>
</dbReference>